<sequence length="116" mass="12420">MSDNARDDVGSLGDELQKLTGAFAQWANARGADSEAASESSERPASCDYCPICQLIALGRGQRPEAVAKLIDTATLALHALTEYLQSQDKPHEHQGPQGDTNPAPPEPKVQHIDID</sequence>
<accession>A0A2T0ZYE0</accession>
<dbReference type="Proteomes" id="UP000237752">
    <property type="component" value="Unassembled WGS sequence"/>
</dbReference>
<dbReference type="OrthoDB" id="5244810at2"/>
<organism evidence="2 3">
    <name type="scientific">Antricoccus suffuscus</name>
    <dbReference type="NCBI Taxonomy" id="1629062"/>
    <lineage>
        <taxon>Bacteria</taxon>
        <taxon>Bacillati</taxon>
        <taxon>Actinomycetota</taxon>
        <taxon>Actinomycetes</taxon>
        <taxon>Geodermatophilales</taxon>
        <taxon>Antricoccaceae</taxon>
        <taxon>Antricoccus</taxon>
    </lineage>
</organism>
<dbReference type="RefSeq" id="WP_146135380.1">
    <property type="nucleotide sequence ID" value="NZ_PVUE01000010.1"/>
</dbReference>
<proteinExistence type="predicted"/>
<dbReference type="AlphaFoldDB" id="A0A2T0ZYE0"/>
<keyword evidence="3" id="KW-1185">Reference proteome</keyword>
<gene>
    <name evidence="2" type="ORF">CLV47_11099</name>
</gene>
<evidence type="ECO:0000256" key="1">
    <source>
        <dbReference type="SAM" id="MobiDB-lite"/>
    </source>
</evidence>
<reference evidence="2 3" key="1">
    <citation type="submission" date="2018-03" db="EMBL/GenBank/DDBJ databases">
        <title>Genomic Encyclopedia of Archaeal and Bacterial Type Strains, Phase II (KMG-II): from individual species to whole genera.</title>
        <authorList>
            <person name="Goeker M."/>
        </authorList>
    </citation>
    <scope>NUCLEOTIDE SEQUENCE [LARGE SCALE GENOMIC DNA]</scope>
    <source>
        <strain evidence="2 3">DSM 100065</strain>
    </source>
</reference>
<evidence type="ECO:0000313" key="3">
    <source>
        <dbReference type="Proteomes" id="UP000237752"/>
    </source>
</evidence>
<feature type="region of interest" description="Disordered" evidence="1">
    <location>
        <begin position="84"/>
        <end position="116"/>
    </location>
</feature>
<dbReference type="EMBL" id="PVUE01000010">
    <property type="protein sequence ID" value="PRZ41371.1"/>
    <property type="molecule type" value="Genomic_DNA"/>
</dbReference>
<protein>
    <submittedName>
        <fullName evidence="2">Uncharacterized protein</fullName>
    </submittedName>
</protein>
<name>A0A2T0ZYE0_9ACTN</name>
<comment type="caution">
    <text evidence="2">The sequence shown here is derived from an EMBL/GenBank/DDBJ whole genome shotgun (WGS) entry which is preliminary data.</text>
</comment>
<evidence type="ECO:0000313" key="2">
    <source>
        <dbReference type="EMBL" id="PRZ41371.1"/>
    </source>
</evidence>